<sequence>MSEAKMSVRPGDCMDRPERCLVVLRLHSEAARAHLAKISYTRPGSQTLPLSPPETLESPHSHSRTLPASPLKQDDVPTKTSQTQWSASSGPHDPASAPTPAPAAATQLDPTQLDLTQLDPFLLQPLPWTQAELVANAHIPVYLTEPLPMVDGGPNTDSSIKFGLIPISELPSEALRQVYPRASTPPPCLPDPVEPPRSPSPPAPAYHTIPWDEWIDYDAYLAQGRDCTSDADDDDGEQAKEKGKSDSPST</sequence>
<evidence type="ECO:0000313" key="2">
    <source>
        <dbReference type="Proteomes" id="UP001497680"/>
    </source>
</evidence>
<protein>
    <submittedName>
        <fullName evidence="1">Uncharacterized protein</fullName>
    </submittedName>
</protein>
<reference evidence="1 2" key="1">
    <citation type="journal article" date="2022" name="New Phytol.">
        <title>Ecological generalism drives hyperdiversity of secondary metabolite gene clusters in xylarialean endophytes.</title>
        <authorList>
            <person name="Franco M.E.E."/>
            <person name="Wisecaver J.H."/>
            <person name="Arnold A.E."/>
            <person name="Ju Y.M."/>
            <person name="Slot J.C."/>
            <person name="Ahrendt S."/>
            <person name="Moore L.P."/>
            <person name="Eastman K.E."/>
            <person name="Scott K."/>
            <person name="Konkel Z."/>
            <person name="Mondo S.J."/>
            <person name="Kuo A."/>
            <person name="Hayes R.D."/>
            <person name="Haridas S."/>
            <person name="Andreopoulos B."/>
            <person name="Riley R."/>
            <person name="LaButti K."/>
            <person name="Pangilinan J."/>
            <person name="Lipzen A."/>
            <person name="Amirebrahimi M."/>
            <person name="Yan J."/>
            <person name="Adam C."/>
            <person name="Keymanesh K."/>
            <person name="Ng V."/>
            <person name="Louie K."/>
            <person name="Northen T."/>
            <person name="Drula E."/>
            <person name="Henrissat B."/>
            <person name="Hsieh H.M."/>
            <person name="Youens-Clark K."/>
            <person name="Lutzoni F."/>
            <person name="Miadlikowska J."/>
            <person name="Eastwood D.C."/>
            <person name="Hamelin R.C."/>
            <person name="Grigoriev I.V."/>
            <person name="U'Ren J.M."/>
        </authorList>
    </citation>
    <scope>NUCLEOTIDE SEQUENCE [LARGE SCALE GENOMIC DNA]</scope>
    <source>
        <strain evidence="1 2">ER1909</strain>
    </source>
</reference>
<comment type="caution">
    <text evidence="1">The sequence shown here is derived from an EMBL/GenBank/DDBJ whole genome shotgun (WGS) entry which is preliminary data.</text>
</comment>
<proteinExistence type="predicted"/>
<keyword evidence="2" id="KW-1185">Reference proteome</keyword>
<accession>A0ACC0CXA6</accession>
<dbReference type="Proteomes" id="UP001497680">
    <property type="component" value="Unassembled WGS sequence"/>
</dbReference>
<name>A0ACC0CXA6_9PEZI</name>
<dbReference type="EMBL" id="MU394329">
    <property type="protein sequence ID" value="KAI6085072.1"/>
    <property type="molecule type" value="Genomic_DNA"/>
</dbReference>
<gene>
    <name evidence="1" type="ORF">F4821DRAFT_161490</name>
</gene>
<organism evidence="1 2">
    <name type="scientific">Hypoxylon rubiginosum</name>
    <dbReference type="NCBI Taxonomy" id="110542"/>
    <lineage>
        <taxon>Eukaryota</taxon>
        <taxon>Fungi</taxon>
        <taxon>Dikarya</taxon>
        <taxon>Ascomycota</taxon>
        <taxon>Pezizomycotina</taxon>
        <taxon>Sordariomycetes</taxon>
        <taxon>Xylariomycetidae</taxon>
        <taxon>Xylariales</taxon>
        <taxon>Hypoxylaceae</taxon>
        <taxon>Hypoxylon</taxon>
    </lineage>
</organism>
<evidence type="ECO:0000313" key="1">
    <source>
        <dbReference type="EMBL" id="KAI6085072.1"/>
    </source>
</evidence>